<keyword evidence="5 8" id="KW-0812">Transmembrane</keyword>
<dbReference type="InterPro" id="IPR050297">
    <property type="entry name" value="LipidA_mod_glycosyltrf_83"/>
</dbReference>
<dbReference type="Pfam" id="PF13231">
    <property type="entry name" value="PMT_2"/>
    <property type="match status" value="1"/>
</dbReference>
<gene>
    <name evidence="10" type="ORF">ALO43_100369</name>
</gene>
<evidence type="ECO:0000256" key="1">
    <source>
        <dbReference type="ARBA" id="ARBA00004651"/>
    </source>
</evidence>
<dbReference type="EMBL" id="LJRO01000458">
    <property type="protein sequence ID" value="KPY92236.1"/>
    <property type="molecule type" value="Genomic_DNA"/>
</dbReference>
<keyword evidence="2" id="KW-1003">Cell membrane</keyword>
<dbReference type="GO" id="GO:0005886">
    <property type="term" value="C:plasma membrane"/>
    <property type="evidence" value="ECO:0007669"/>
    <property type="project" value="UniProtKB-SubCell"/>
</dbReference>
<evidence type="ECO:0000313" key="11">
    <source>
        <dbReference type="Proteomes" id="UP000050523"/>
    </source>
</evidence>
<dbReference type="GO" id="GO:0009103">
    <property type="term" value="P:lipopolysaccharide biosynthetic process"/>
    <property type="evidence" value="ECO:0007669"/>
    <property type="project" value="UniProtKB-ARBA"/>
</dbReference>
<keyword evidence="4 10" id="KW-0808">Transferase</keyword>
<keyword evidence="6 8" id="KW-1133">Transmembrane helix</keyword>
<feature type="transmembrane region" description="Helical" evidence="8">
    <location>
        <begin position="179"/>
        <end position="196"/>
    </location>
</feature>
<feature type="transmembrane region" description="Helical" evidence="8">
    <location>
        <begin position="44"/>
        <end position="65"/>
    </location>
</feature>
<evidence type="ECO:0000256" key="7">
    <source>
        <dbReference type="ARBA" id="ARBA00023136"/>
    </source>
</evidence>
<feature type="transmembrane region" description="Helical" evidence="8">
    <location>
        <begin position="343"/>
        <end position="361"/>
    </location>
</feature>
<feature type="transmembrane region" description="Helical" evidence="8">
    <location>
        <begin position="208"/>
        <end position="241"/>
    </location>
</feature>
<feature type="transmembrane region" description="Helical" evidence="8">
    <location>
        <begin position="253"/>
        <end position="276"/>
    </location>
</feature>
<feature type="transmembrane region" description="Helical" evidence="8">
    <location>
        <begin position="154"/>
        <end position="172"/>
    </location>
</feature>
<evidence type="ECO:0000313" key="10">
    <source>
        <dbReference type="EMBL" id="KPY92236.1"/>
    </source>
</evidence>
<dbReference type="PANTHER" id="PTHR33908:SF3">
    <property type="entry name" value="UNDECAPRENYL PHOSPHATE-ALPHA-4-AMINO-4-DEOXY-L-ARABINOSE ARABINOSYL TRANSFERASE"/>
    <property type="match status" value="1"/>
</dbReference>
<dbReference type="InterPro" id="IPR038731">
    <property type="entry name" value="RgtA/B/C-like"/>
</dbReference>
<evidence type="ECO:0000256" key="8">
    <source>
        <dbReference type="SAM" id="Phobius"/>
    </source>
</evidence>
<feature type="transmembrane region" description="Helical" evidence="8">
    <location>
        <begin position="309"/>
        <end position="331"/>
    </location>
</feature>
<keyword evidence="7 8" id="KW-0472">Membrane</keyword>
<organism evidence="10 11">
    <name type="scientific">Pseudomonas tremae</name>
    <dbReference type="NCBI Taxonomy" id="200454"/>
    <lineage>
        <taxon>Bacteria</taxon>
        <taxon>Pseudomonadati</taxon>
        <taxon>Pseudomonadota</taxon>
        <taxon>Gammaproteobacteria</taxon>
        <taxon>Pseudomonadales</taxon>
        <taxon>Pseudomonadaceae</taxon>
        <taxon>Pseudomonas</taxon>
    </lineage>
</organism>
<dbReference type="GO" id="GO:0000030">
    <property type="term" value="F:mannosyltransferase activity"/>
    <property type="evidence" value="ECO:0007669"/>
    <property type="project" value="InterPro"/>
</dbReference>
<proteinExistence type="predicted"/>
<protein>
    <submittedName>
        <fullName evidence="10">Glycosyl transferase, family 39</fullName>
    </submittedName>
</protein>
<dbReference type="GO" id="GO:0010041">
    <property type="term" value="P:response to iron(III) ion"/>
    <property type="evidence" value="ECO:0007669"/>
    <property type="project" value="TreeGrafter"/>
</dbReference>
<dbReference type="GO" id="GO:0016763">
    <property type="term" value="F:pentosyltransferase activity"/>
    <property type="evidence" value="ECO:0007669"/>
    <property type="project" value="TreeGrafter"/>
</dbReference>
<sequence>MLFAIIGMMTPICLAINNSSTIARLYSRQLDLPPDLTFLNSVRALITSRVLSLMLLSAALFFFALGNHQLQNSTEPRVAGIAMEMQLSGNWVTPTLNRQPFLEKPPLSVWLDATAIRLFGATPWSVRLASAFAGLLGVLLLYTMLRRFGRPAPVAWMAAFILATQASFWSNARQVGEDALLALGVSTALLAFFHVSHHSRNHRRALGMWLLFAVGVAVATMSKGVLGLAMPGVVIFAWLVCESVQRRRVVPARWLLPATFTALALVPLLVWLYFLYGQGGVPLLKEVLWTNSVGRFSGSFEEAGHYEPFYYYLTKLPEAFLPWNILVYLGLWHFRKQLLANRYLLFFSLWLAAQFLLLTLASSKRMVYLMSLAPAAAVIAAEYAFVLGERLQRRSANSAFAAFIVSNRKAMTTACVALIVAGYLSAAIWLAPRADRHLSFLPLTDKVHALQVQGHHVALFQPSERLAGASVFYSQSLLGTLTTDAQLSAFLKSPGDNIAVMESLSPPQPPLRIVDSVKVGERIYYFVSQAPVAAGE</sequence>
<feature type="transmembrane region" description="Helical" evidence="8">
    <location>
        <begin position="367"/>
        <end position="388"/>
    </location>
</feature>
<keyword evidence="3" id="KW-0328">Glycosyltransferase</keyword>
<dbReference type="PANTHER" id="PTHR33908">
    <property type="entry name" value="MANNOSYLTRANSFERASE YKCB-RELATED"/>
    <property type="match status" value="1"/>
</dbReference>
<dbReference type="Proteomes" id="UP000050523">
    <property type="component" value="Unassembled WGS sequence"/>
</dbReference>
<reference evidence="10 11" key="1">
    <citation type="submission" date="2015-09" db="EMBL/GenBank/DDBJ databases">
        <title>Genome announcement of multiple Pseudomonas syringae strains.</title>
        <authorList>
            <person name="Thakur S."/>
            <person name="Wang P.W."/>
            <person name="Gong Y."/>
            <person name="Weir B.S."/>
            <person name="Guttman D.S."/>
        </authorList>
    </citation>
    <scope>NUCLEOTIDE SEQUENCE [LARGE SCALE GENOMIC DNA]</scope>
    <source>
        <strain evidence="10 11">ICMP9151</strain>
    </source>
</reference>
<evidence type="ECO:0000256" key="2">
    <source>
        <dbReference type="ARBA" id="ARBA00022475"/>
    </source>
</evidence>
<name>A0AA40P1J7_9PSED</name>
<dbReference type="GO" id="GO:0006493">
    <property type="term" value="P:protein O-linked glycosylation"/>
    <property type="evidence" value="ECO:0007669"/>
    <property type="project" value="InterPro"/>
</dbReference>
<evidence type="ECO:0000256" key="6">
    <source>
        <dbReference type="ARBA" id="ARBA00022989"/>
    </source>
</evidence>
<evidence type="ECO:0000256" key="4">
    <source>
        <dbReference type="ARBA" id="ARBA00022679"/>
    </source>
</evidence>
<dbReference type="AlphaFoldDB" id="A0AA40P1J7"/>
<comment type="caution">
    <text evidence="10">The sequence shown here is derived from an EMBL/GenBank/DDBJ whole genome shotgun (WGS) entry which is preliminary data.</text>
</comment>
<feature type="domain" description="Glycosyltransferase RgtA/B/C/D-like" evidence="9">
    <location>
        <begin position="104"/>
        <end position="271"/>
    </location>
</feature>
<evidence type="ECO:0000259" key="9">
    <source>
        <dbReference type="Pfam" id="PF13231"/>
    </source>
</evidence>
<accession>A0AA40P1J7</accession>
<evidence type="ECO:0000256" key="5">
    <source>
        <dbReference type="ARBA" id="ARBA00022692"/>
    </source>
</evidence>
<comment type="subcellular location">
    <subcellularLocation>
        <location evidence="1">Cell membrane</location>
        <topology evidence="1">Multi-pass membrane protein</topology>
    </subcellularLocation>
</comment>
<feature type="transmembrane region" description="Helical" evidence="8">
    <location>
        <begin position="409"/>
        <end position="431"/>
    </location>
</feature>
<evidence type="ECO:0000256" key="3">
    <source>
        <dbReference type="ARBA" id="ARBA00022676"/>
    </source>
</evidence>
<feature type="transmembrane region" description="Helical" evidence="8">
    <location>
        <begin position="124"/>
        <end position="142"/>
    </location>
</feature>